<feature type="transmembrane region" description="Helical" evidence="1">
    <location>
        <begin position="132"/>
        <end position="150"/>
    </location>
</feature>
<keyword evidence="1" id="KW-0812">Transmembrane</keyword>
<gene>
    <name evidence="2" type="ORF">O6P32_04175</name>
</gene>
<keyword evidence="1" id="KW-1133">Transmembrane helix</keyword>
<accession>A0ABT4PFT2</accession>
<dbReference type="Proteomes" id="UP001141933">
    <property type="component" value="Unassembled WGS sequence"/>
</dbReference>
<keyword evidence="3" id="KW-1185">Reference proteome</keyword>
<evidence type="ECO:0000256" key="1">
    <source>
        <dbReference type="SAM" id="Phobius"/>
    </source>
</evidence>
<proteinExistence type="predicted"/>
<keyword evidence="1" id="KW-0472">Membrane</keyword>
<reference evidence="2" key="1">
    <citation type="submission" date="2022-12" db="EMBL/GenBank/DDBJ databases">
        <title>Phocaeicola acetigenes sp. nov., isolated feces from a healthy human.</title>
        <authorList>
            <person name="Do H."/>
            <person name="Ha Y.B."/>
            <person name="Kim J.-S."/>
            <person name="Suh M.K."/>
            <person name="Kim H.S."/>
            <person name="Lee J.-S."/>
        </authorList>
    </citation>
    <scope>NUCLEOTIDE SEQUENCE</scope>
    <source>
        <strain evidence="2">KGMB11183</strain>
    </source>
</reference>
<evidence type="ECO:0008006" key="4">
    <source>
        <dbReference type="Google" id="ProtNLM"/>
    </source>
</evidence>
<sequence length="158" mass="18060">MRYLVILTFSLICVTVFFGCKTGKHLTSQDNQTQIIVHDKLVPVYRPSDSAAIRALLECDSNGRVVLSWLDLAQSENARLKFQLDSMGNLLADFRVPSDTVFIPGKDSIIIKTTVERVEVEKELNSWQKFCIRFTIIVMVVIVLFVGFKFRSILNLFR</sequence>
<organism evidence="2 3">
    <name type="scientific">Phocaeicola acetigenes</name>
    <dbReference type="NCBI Taxonomy" id="3016083"/>
    <lineage>
        <taxon>Bacteria</taxon>
        <taxon>Pseudomonadati</taxon>
        <taxon>Bacteroidota</taxon>
        <taxon>Bacteroidia</taxon>
        <taxon>Bacteroidales</taxon>
        <taxon>Bacteroidaceae</taxon>
        <taxon>Phocaeicola</taxon>
    </lineage>
</organism>
<dbReference type="RefSeq" id="WP_269876970.1">
    <property type="nucleotide sequence ID" value="NZ_JAPZVM010000002.1"/>
</dbReference>
<evidence type="ECO:0000313" key="3">
    <source>
        <dbReference type="Proteomes" id="UP001141933"/>
    </source>
</evidence>
<comment type="caution">
    <text evidence="2">The sequence shown here is derived from an EMBL/GenBank/DDBJ whole genome shotgun (WGS) entry which is preliminary data.</text>
</comment>
<protein>
    <recommendedName>
        <fullName evidence="4">Lipoprotein</fullName>
    </recommendedName>
</protein>
<dbReference type="PROSITE" id="PS51257">
    <property type="entry name" value="PROKAR_LIPOPROTEIN"/>
    <property type="match status" value="1"/>
</dbReference>
<name>A0ABT4PFT2_9BACT</name>
<dbReference type="EMBL" id="JAPZVM010000002">
    <property type="protein sequence ID" value="MCZ8371905.1"/>
    <property type="molecule type" value="Genomic_DNA"/>
</dbReference>
<evidence type="ECO:0000313" key="2">
    <source>
        <dbReference type="EMBL" id="MCZ8371905.1"/>
    </source>
</evidence>